<dbReference type="Pfam" id="PF00102">
    <property type="entry name" value="Y_phosphatase"/>
    <property type="match status" value="1"/>
</dbReference>
<dbReference type="Gene3D" id="3.90.190.10">
    <property type="entry name" value="Protein tyrosine phosphatase superfamily"/>
    <property type="match status" value="1"/>
</dbReference>
<evidence type="ECO:0000259" key="1">
    <source>
        <dbReference type="PROSITE" id="PS50055"/>
    </source>
</evidence>
<reference evidence="2" key="1">
    <citation type="submission" date="2022-03" db="EMBL/GenBank/DDBJ databases">
        <authorList>
            <person name="Tunstrom K."/>
        </authorList>
    </citation>
    <scope>NUCLEOTIDE SEQUENCE</scope>
</reference>
<dbReference type="SUPFAM" id="SSF52799">
    <property type="entry name" value="(Phosphotyrosine protein) phosphatases II"/>
    <property type="match status" value="1"/>
</dbReference>
<evidence type="ECO:0000313" key="2">
    <source>
        <dbReference type="EMBL" id="CAH2084241.1"/>
    </source>
</evidence>
<accession>A0AAU9TAZ3</accession>
<dbReference type="AlphaFoldDB" id="A0AAU9TAZ3"/>
<dbReference type="GO" id="GO:0004725">
    <property type="term" value="F:protein tyrosine phosphatase activity"/>
    <property type="evidence" value="ECO:0007669"/>
    <property type="project" value="InterPro"/>
</dbReference>
<dbReference type="InterPro" id="IPR050348">
    <property type="entry name" value="Protein-Tyr_Phosphatase"/>
</dbReference>
<name>A0AAU9TAZ3_EUPED</name>
<evidence type="ECO:0000313" key="3">
    <source>
        <dbReference type="Proteomes" id="UP001153954"/>
    </source>
</evidence>
<dbReference type="InterPro" id="IPR003595">
    <property type="entry name" value="Tyr_Pase_cat"/>
</dbReference>
<dbReference type="PANTHER" id="PTHR19134">
    <property type="entry name" value="RECEPTOR-TYPE TYROSINE-PROTEIN PHOSPHATASE"/>
    <property type="match status" value="1"/>
</dbReference>
<protein>
    <recommendedName>
        <fullName evidence="1">Tyrosine-protein phosphatase domain-containing protein</fullName>
    </recommendedName>
</protein>
<comment type="caution">
    <text evidence="2">The sequence shown here is derived from an EMBL/GenBank/DDBJ whole genome shotgun (WGS) entry which is preliminary data.</text>
</comment>
<gene>
    <name evidence="2" type="ORF">EEDITHA_LOCUS830</name>
</gene>
<proteinExistence type="predicted"/>
<dbReference type="InterPro" id="IPR000242">
    <property type="entry name" value="PTP_cat"/>
</dbReference>
<dbReference type="PROSITE" id="PS50055">
    <property type="entry name" value="TYR_PHOSPHATASE_PTP"/>
    <property type="match status" value="1"/>
</dbReference>
<dbReference type="Proteomes" id="UP001153954">
    <property type="component" value="Unassembled WGS sequence"/>
</dbReference>
<feature type="domain" description="Tyrosine-protein phosphatase" evidence="1">
    <location>
        <begin position="1"/>
        <end position="279"/>
    </location>
</feature>
<dbReference type="PANTHER" id="PTHR19134:SF534">
    <property type="entry name" value="LD27988P"/>
    <property type="match status" value="1"/>
</dbReference>
<dbReference type="InterPro" id="IPR029021">
    <property type="entry name" value="Prot-tyrosine_phosphatase-like"/>
</dbReference>
<dbReference type="EMBL" id="CAKOGL010000002">
    <property type="protein sequence ID" value="CAH2084241.1"/>
    <property type="molecule type" value="Genomic_DNA"/>
</dbReference>
<keyword evidence="3" id="KW-1185">Reference proteome</keyword>
<dbReference type="SMART" id="SM00404">
    <property type="entry name" value="PTPc_motif"/>
    <property type="match status" value="1"/>
</dbReference>
<organism evidence="2 3">
    <name type="scientific">Euphydryas editha</name>
    <name type="common">Edith's checkerspot</name>
    <dbReference type="NCBI Taxonomy" id="104508"/>
    <lineage>
        <taxon>Eukaryota</taxon>
        <taxon>Metazoa</taxon>
        <taxon>Ecdysozoa</taxon>
        <taxon>Arthropoda</taxon>
        <taxon>Hexapoda</taxon>
        <taxon>Insecta</taxon>
        <taxon>Pterygota</taxon>
        <taxon>Neoptera</taxon>
        <taxon>Endopterygota</taxon>
        <taxon>Lepidoptera</taxon>
        <taxon>Glossata</taxon>
        <taxon>Ditrysia</taxon>
        <taxon>Papilionoidea</taxon>
        <taxon>Nymphalidae</taxon>
        <taxon>Nymphalinae</taxon>
        <taxon>Euphydryas</taxon>
    </lineage>
</organism>
<dbReference type="SMART" id="SM00194">
    <property type="entry name" value="PTPc"/>
    <property type="match status" value="1"/>
</dbReference>
<sequence>MSDEFEELSAIDFLLFMDNVNSLNLIRSEYYIIEQNRKICEVFDDEPNNKGCRQLLHRFLCCMKRYPRADFIGGYGAYDRQQKYISISDPNEENYDKFWELAWCREINTIVKIPQSKEEESCQYWSSREESEIEFGGFRIKTLIVIKKPRFIATLLLLSDQKNREREIWHYHYTASRTDNNLDDPFIFLSFVCSLNDTYTISKKKQLAKWKPRTVLVHCNDGSSFSAVYCILDICVTQFKYTSTLSVANAFRKITQREHNCLNYDADDYSFCYQAIHMYVLRELGLNQKYLDERGTHSIKHTAVIKFHHAIFLIGSFVIYMLEQNNVVAYL</sequence>